<dbReference type="PANTHER" id="PTHR36919:SF2">
    <property type="entry name" value="BLL6627 PROTEIN"/>
    <property type="match status" value="1"/>
</dbReference>
<dbReference type="Proteomes" id="UP001156670">
    <property type="component" value="Unassembled WGS sequence"/>
</dbReference>
<dbReference type="InterPro" id="IPR019223">
    <property type="entry name" value="DUF2147"/>
</dbReference>
<feature type="region of interest" description="Disordered" evidence="1">
    <location>
        <begin position="1"/>
        <end position="27"/>
    </location>
</feature>
<dbReference type="Pfam" id="PF09917">
    <property type="entry name" value="DUF2147"/>
    <property type="match status" value="1"/>
</dbReference>
<dbReference type="PANTHER" id="PTHR36919">
    <property type="entry name" value="BLR1215 PROTEIN"/>
    <property type="match status" value="1"/>
</dbReference>
<gene>
    <name evidence="3" type="ORF">GCM10007901_29130</name>
</gene>
<evidence type="ECO:0000256" key="1">
    <source>
        <dbReference type="SAM" id="MobiDB-lite"/>
    </source>
</evidence>
<sequence length="224" mass="24761">MPNARGKVSTNQLKDIDVNATGNQSTRSVPTWGPFLDHARGRAMSGRCRTWAGALVFVLLCSLSGHGNAAPYAPTPSDIVGDWLVESRDAVIHIEQVGDEYQGYILWQLHDTYGPEDGPALNGKIVTDRNNPNPALRARPLTGLRLLTGLKFEPDSEKWEHGHVYNSDDGRIYNCWVRLRSLNRLQLHGYIGISLFGGSTVWSRVTMRTPASGQLPFVPDTPDK</sequence>
<proteinExistence type="predicted"/>
<evidence type="ECO:0000313" key="3">
    <source>
        <dbReference type="EMBL" id="GLQ93962.1"/>
    </source>
</evidence>
<organism evidence="3 4">
    <name type="scientific">Dyella acidisoli</name>
    <dbReference type="NCBI Taxonomy" id="1867834"/>
    <lineage>
        <taxon>Bacteria</taxon>
        <taxon>Pseudomonadati</taxon>
        <taxon>Pseudomonadota</taxon>
        <taxon>Gammaproteobacteria</taxon>
        <taxon>Lysobacterales</taxon>
        <taxon>Rhodanobacteraceae</taxon>
        <taxon>Dyella</taxon>
    </lineage>
</organism>
<dbReference type="Gene3D" id="2.40.128.520">
    <property type="match status" value="1"/>
</dbReference>
<protein>
    <recommendedName>
        <fullName evidence="2">DUF2147 domain-containing protein</fullName>
    </recommendedName>
</protein>
<evidence type="ECO:0000259" key="2">
    <source>
        <dbReference type="Pfam" id="PF09917"/>
    </source>
</evidence>
<keyword evidence="4" id="KW-1185">Reference proteome</keyword>
<reference evidence="4" key="1">
    <citation type="journal article" date="2019" name="Int. J. Syst. Evol. Microbiol.">
        <title>The Global Catalogue of Microorganisms (GCM) 10K type strain sequencing project: providing services to taxonomists for standard genome sequencing and annotation.</title>
        <authorList>
            <consortium name="The Broad Institute Genomics Platform"/>
            <consortium name="The Broad Institute Genome Sequencing Center for Infectious Disease"/>
            <person name="Wu L."/>
            <person name="Ma J."/>
        </authorList>
    </citation>
    <scope>NUCLEOTIDE SEQUENCE [LARGE SCALE GENOMIC DNA]</scope>
    <source>
        <strain evidence="4">NBRC 111980</strain>
    </source>
</reference>
<accession>A0ABQ5XT88</accession>
<feature type="domain" description="DUF2147" evidence="2">
    <location>
        <begin position="81"/>
        <end position="204"/>
    </location>
</feature>
<name>A0ABQ5XT88_9GAMM</name>
<dbReference type="EMBL" id="BSOB01000025">
    <property type="protein sequence ID" value="GLQ93962.1"/>
    <property type="molecule type" value="Genomic_DNA"/>
</dbReference>
<comment type="caution">
    <text evidence="3">The sequence shown here is derived from an EMBL/GenBank/DDBJ whole genome shotgun (WGS) entry which is preliminary data.</text>
</comment>
<evidence type="ECO:0000313" key="4">
    <source>
        <dbReference type="Proteomes" id="UP001156670"/>
    </source>
</evidence>